<evidence type="ECO:0000256" key="2">
    <source>
        <dbReference type="ARBA" id="ARBA00023315"/>
    </source>
</evidence>
<comment type="caution">
    <text evidence="5">The sequence shown here is derived from an EMBL/GenBank/DDBJ whole genome shotgun (WGS) entry which is preliminary data.</text>
</comment>
<dbReference type="AlphaFoldDB" id="A0A844FQ90"/>
<dbReference type="InterPro" id="IPR051531">
    <property type="entry name" value="N-acetyltransferase"/>
</dbReference>
<dbReference type="PROSITE" id="PS51186">
    <property type="entry name" value="GNAT"/>
    <property type="match status" value="1"/>
</dbReference>
<dbReference type="CDD" id="cd04301">
    <property type="entry name" value="NAT_SF"/>
    <property type="match status" value="1"/>
</dbReference>
<accession>A0A844FQ90</accession>
<dbReference type="GO" id="GO:0008999">
    <property type="term" value="F:protein-N-terminal-alanine acetyltransferase activity"/>
    <property type="evidence" value="ECO:0007669"/>
    <property type="project" value="TreeGrafter"/>
</dbReference>
<keyword evidence="1 5" id="KW-0808">Transferase</keyword>
<evidence type="ECO:0000313" key="6">
    <source>
        <dbReference type="Proteomes" id="UP000452141"/>
    </source>
</evidence>
<name>A0A844FQ90_9LACO</name>
<evidence type="ECO:0000313" key="5">
    <source>
        <dbReference type="EMBL" id="MST80332.1"/>
    </source>
</evidence>
<comment type="similarity">
    <text evidence="3">Belongs to the acetyltransferase family. RimJ subfamily.</text>
</comment>
<dbReference type="PANTHER" id="PTHR43792">
    <property type="entry name" value="GNAT FAMILY, PUTATIVE (AFU_ORTHOLOGUE AFUA_3G00765)-RELATED-RELATED"/>
    <property type="match status" value="1"/>
</dbReference>
<evidence type="ECO:0000256" key="1">
    <source>
        <dbReference type="ARBA" id="ARBA00022679"/>
    </source>
</evidence>
<protein>
    <submittedName>
        <fullName evidence="5">GNAT family N-acetyltransferase</fullName>
    </submittedName>
</protein>
<feature type="domain" description="N-acetyltransferase" evidence="4">
    <location>
        <begin position="7"/>
        <end position="164"/>
    </location>
</feature>
<dbReference type="InterPro" id="IPR016181">
    <property type="entry name" value="Acyl_CoA_acyltransferase"/>
</dbReference>
<dbReference type="PANTHER" id="PTHR43792:SF8">
    <property type="entry name" value="[RIBOSOMAL PROTEIN US5]-ALANINE N-ACETYLTRANSFERASE"/>
    <property type="match status" value="1"/>
</dbReference>
<sequence>MIKGKRIFLRKVEVGDADQLLAWSKNPRYQYLAGFSHYEDLDQAREGARIYHDRPASYLICLKDGARIGLAELYPRTEDTREVGFMLDEAYEGRGYMTESLALLLDQAKECGIAEIWACCRDDNLPPQRLLTKMGFREQYEVDYRQIPPFFNFSAKYYLLKLAEWNKIETNTKS</sequence>
<organism evidence="5 6">
    <name type="scientific">Lactobacillus equicursoris</name>
    <dbReference type="NCBI Taxonomy" id="420645"/>
    <lineage>
        <taxon>Bacteria</taxon>
        <taxon>Bacillati</taxon>
        <taxon>Bacillota</taxon>
        <taxon>Bacilli</taxon>
        <taxon>Lactobacillales</taxon>
        <taxon>Lactobacillaceae</taxon>
        <taxon>Lactobacillus</taxon>
    </lineage>
</organism>
<keyword evidence="2" id="KW-0012">Acyltransferase</keyword>
<dbReference type="GO" id="GO:0005737">
    <property type="term" value="C:cytoplasm"/>
    <property type="evidence" value="ECO:0007669"/>
    <property type="project" value="TreeGrafter"/>
</dbReference>
<dbReference type="SUPFAM" id="SSF55729">
    <property type="entry name" value="Acyl-CoA N-acyltransferases (Nat)"/>
    <property type="match status" value="1"/>
</dbReference>
<dbReference type="EMBL" id="VUMW01000025">
    <property type="protein sequence ID" value="MST80332.1"/>
    <property type="molecule type" value="Genomic_DNA"/>
</dbReference>
<dbReference type="RefSeq" id="WP_154487175.1">
    <property type="nucleotide sequence ID" value="NZ_VUMW01000025.1"/>
</dbReference>
<evidence type="ECO:0000256" key="3">
    <source>
        <dbReference type="ARBA" id="ARBA00038502"/>
    </source>
</evidence>
<dbReference type="Pfam" id="PF13302">
    <property type="entry name" value="Acetyltransf_3"/>
    <property type="match status" value="1"/>
</dbReference>
<dbReference type="Proteomes" id="UP000452141">
    <property type="component" value="Unassembled WGS sequence"/>
</dbReference>
<evidence type="ECO:0000259" key="4">
    <source>
        <dbReference type="PROSITE" id="PS51186"/>
    </source>
</evidence>
<dbReference type="InterPro" id="IPR000182">
    <property type="entry name" value="GNAT_dom"/>
</dbReference>
<dbReference type="Gene3D" id="3.40.630.30">
    <property type="match status" value="1"/>
</dbReference>
<gene>
    <name evidence="5" type="ORF">FYJ61_07705</name>
</gene>
<reference evidence="5 6" key="1">
    <citation type="submission" date="2019-08" db="EMBL/GenBank/DDBJ databases">
        <title>In-depth cultivation of the pig gut microbiome towards novel bacterial diversity and tailored functional studies.</title>
        <authorList>
            <person name="Wylensek D."/>
            <person name="Hitch T.C.A."/>
            <person name="Clavel T."/>
        </authorList>
    </citation>
    <scope>NUCLEOTIDE SEQUENCE [LARGE SCALE GENOMIC DNA]</scope>
    <source>
        <strain evidence="5 6">WCA-470BD-2E</strain>
    </source>
</reference>
<proteinExistence type="inferred from homology"/>